<reference evidence="1 2" key="1">
    <citation type="journal article" date="2012" name="PLoS ONE">
        <title>Genome sequence and transcriptome analysis of the radioresistant bacterium Deinococcus gobiensis: insights into the extreme environmental adaptations.</title>
        <authorList>
            <person name="Yuan M."/>
            <person name="Chen M."/>
            <person name="Zhang W."/>
            <person name="Lu W."/>
            <person name="Wang J."/>
            <person name="Yang M."/>
            <person name="Zhao P."/>
            <person name="Tang R."/>
            <person name="Li X."/>
            <person name="Hao Y."/>
            <person name="Zhou Z."/>
            <person name="Zhan Y."/>
            <person name="Yu H."/>
            <person name="Teng C."/>
            <person name="Yan Y."/>
            <person name="Ping S."/>
            <person name="Wang Y."/>
            <person name="Lin M."/>
        </authorList>
    </citation>
    <scope>NUCLEOTIDE SEQUENCE [LARGE SCALE GENOMIC DNA]</scope>
    <source>
        <strain evidence="2">DSM 21396 / JCM 16679 / CGMCC 1.7299 / I-0</strain>
        <plasmid evidence="1">P6</plasmid>
    </source>
</reference>
<dbReference type="OrthoDB" id="72441at2"/>
<dbReference type="HOGENOM" id="CLU_1223104_0_0_0"/>
<protein>
    <submittedName>
        <fullName evidence="1">Uncharacterized protein</fullName>
    </submittedName>
</protein>
<name>H8H406_DEIGI</name>
<dbReference type="KEGG" id="dgo:DGo_PF0030"/>
<keyword evidence="2" id="KW-1185">Reference proteome</keyword>
<dbReference type="Proteomes" id="UP000007575">
    <property type="component" value="Plasmid P6"/>
</dbReference>
<evidence type="ECO:0000313" key="1">
    <source>
        <dbReference type="EMBL" id="AFD28253.1"/>
    </source>
</evidence>
<proteinExistence type="predicted"/>
<keyword evidence="1" id="KW-0614">Plasmid</keyword>
<evidence type="ECO:0000313" key="2">
    <source>
        <dbReference type="Proteomes" id="UP000007575"/>
    </source>
</evidence>
<geneLocation type="plasmid" evidence="1 2">
    <name>P6</name>
</geneLocation>
<dbReference type="AlphaFoldDB" id="H8H406"/>
<organism evidence="1 2">
    <name type="scientific">Deinococcus gobiensis (strain DSM 21396 / JCM 16679 / CGMCC 1.7299 / I-0)</name>
    <dbReference type="NCBI Taxonomy" id="745776"/>
    <lineage>
        <taxon>Bacteria</taxon>
        <taxon>Thermotogati</taxon>
        <taxon>Deinococcota</taxon>
        <taxon>Deinococci</taxon>
        <taxon>Deinococcales</taxon>
        <taxon>Deinococcaceae</taxon>
        <taxon>Deinococcus</taxon>
    </lineage>
</organism>
<dbReference type="RefSeq" id="WP_014686984.1">
    <property type="nucleotide sequence ID" value="NC_017793.1"/>
</dbReference>
<sequence length="226" mass="25982">MDDLTPSEQHLLKLLAYYGPLTTRRIIRLNPKPNWRRLLTRRIVVEHCTAYGRVIAPSRETYDAFRKAGKEMPYLIAPGSAADRAFQMDAIWSLQDQGYEVSRAEYKGSRHRNGKKTSQVLYVELRTPQAAREAWAGPIYEHFWRPARGYPYLYASVANGGLKVSQVRKLVSSHKMDRSTWQHPLIIAVPNAEPLRAYHRQLEAKREHLSGPMLQIIELPPPPEGE</sequence>
<gene>
    <name evidence="1" type="ordered locus">DGo_PF0030</name>
</gene>
<accession>H8H406</accession>
<dbReference type="EMBL" id="CP002197">
    <property type="protein sequence ID" value="AFD28253.1"/>
    <property type="molecule type" value="Genomic_DNA"/>
</dbReference>
<dbReference type="PATRIC" id="fig|745776.4.peg.4107"/>